<protein>
    <submittedName>
        <fullName evidence="1">Uncharacterized protein</fullName>
    </submittedName>
</protein>
<reference evidence="1 2" key="1">
    <citation type="submission" date="2024-05" db="EMBL/GenBank/DDBJ databases">
        <title>A high-quality chromosomal-level genome assembly of Topmouth culter (Culter alburnus).</title>
        <authorList>
            <person name="Zhao H."/>
        </authorList>
    </citation>
    <scope>NUCLEOTIDE SEQUENCE [LARGE SCALE GENOMIC DNA]</scope>
    <source>
        <strain evidence="1">CATC2023</strain>
        <tissue evidence="1">Muscle</tissue>
    </source>
</reference>
<feature type="non-terminal residue" evidence="1">
    <location>
        <position position="1"/>
    </location>
</feature>
<evidence type="ECO:0000313" key="2">
    <source>
        <dbReference type="Proteomes" id="UP001479290"/>
    </source>
</evidence>
<comment type="caution">
    <text evidence="1">The sequence shown here is derived from an EMBL/GenBank/DDBJ whole genome shotgun (WGS) entry which is preliminary data.</text>
</comment>
<evidence type="ECO:0000313" key="1">
    <source>
        <dbReference type="EMBL" id="KAK9964875.1"/>
    </source>
</evidence>
<organism evidence="1 2">
    <name type="scientific">Culter alburnus</name>
    <name type="common">Topmouth culter</name>
    <dbReference type="NCBI Taxonomy" id="194366"/>
    <lineage>
        <taxon>Eukaryota</taxon>
        <taxon>Metazoa</taxon>
        <taxon>Chordata</taxon>
        <taxon>Craniata</taxon>
        <taxon>Vertebrata</taxon>
        <taxon>Euteleostomi</taxon>
        <taxon>Actinopterygii</taxon>
        <taxon>Neopterygii</taxon>
        <taxon>Teleostei</taxon>
        <taxon>Ostariophysi</taxon>
        <taxon>Cypriniformes</taxon>
        <taxon>Xenocyprididae</taxon>
        <taxon>Xenocypridinae</taxon>
        <taxon>Culter</taxon>
    </lineage>
</organism>
<dbReference type="EMBL" id="JAWDJR010000013">
    <property type="protein sequence ID" value="KAK9964875.1"/>
    <property type="molecule type" value="Genomic_DNA"/>
</dbReference>
<keyword evidence="2" id="KW-1185">Reference proteome</keyword>
<dbReference type="AlphaFoldDB" id="A0AAW1ZU71"/>
<proteinExistence type="predicted"/>
<feature type="non-terminal residue" evidence="1">
    <location>
        <position position="54"/>
    </location>
</feature>
<name>A0AAW1ZU71_CULAL</name>
<gene>
    <name evidence="1" type="ORF">ABG768_006008</name>
</gene>
<dbReference type="Proteomes" id="UP001479290">
    <property type="component" value="Unassembled WGS sequence"/>
</dbReference>
<accession>A0AAW1ZU71</accession>
<sequence>EDFNAEVSDYVKPHPQCMSPAGLMTVMRHSDTEDPLICCVNIHRVVALLESQRE</sequence>